<dbReference type="InterPro" id="IPR036736">
    <property type="entry name" value="ACP-like_sf"/>
</dbReference>
<proteinExistence type="predicted"/>
<feature type="domain" description="Carrier" evidence="3">
    <location>
        <begin position="5"/>
        <end position="79"/>
    </location>
</feature>
<gene>
    <name evidence="4" type="ORF">CQW29_10765</name>
</gene>
<dbReference type="OrthoDB" id="287644at2"/>
<keyword evidence="1" id="KW-0596">Phosphopantetheine</keyword>
<keyword evidence="5" id="KW-1185">Reference proteome</keyword>
<evidence type="ECO:0000259" key="3">
    <source>
        <dbReference type="PROSITE" id="PS50075"/>
    </source>
</evidence>
<comment type="caution">
    <text evidence="4">The sequence shown here is derived from an EMBL/GenBank/DDBJ whole genome shotgun (WGS) entry which is preliminary data.</text>
</comment>
<evidence type="ECO:0000256" key="1">
    <source>
        <dbReference type="ARBA" id="ARBA00022450"/>
    </source>
</evidence>
<protein>
    <submittedName>
        <fullName evidence="4">Acyl carrier protein</fullName>
    </submittedName>
</protein>
<sequence length="86" mass="9921">MCNRELLMDYILECIREMAPKDVEIKKESDLINDLGLESVQVMNLLMMLEDKLDISIPMNILLNVRTPEQLLETLFSYLESTNGSV</sequence>
<accession>A0A2S9ICF3</accession>
<dbReference type="PROSITE" id="PS50075">
    <property type="entry name" value="CARRIER"/>
    <property type="match status" value="1"/>
</dbReference>
<name>A0A2S9ICF3_9GAMM</name>
<reference evidence="4 5" key="1">
    <citation type="submission" date="2017-10" db="EMBL/GenBank/DDBJ databases">
        <title>Draft genome of two endophytic bacteria isolated from 'guarana' Paullinia cupana (Mart.) Ducke.</title>
        <authorList>
            <person name="Siqueira K.A."/>
            <person name="Liotti R.G."/>
            <person name="Mendes T.A."/>
            <person name="Soares M.A."/>
        </authorList>
    </citation>
    <scope>NUCLEOTIDE SEQUENCE [LARGE SCALE GENOMIC DNA]</scope>
    <source>
        <strain evidence="4 5">342</strain>
    </source>
</reference>
<dbReference type="Pfam" id="PF00550">
    <property type="entry name" value="PP-binding"/>
    <property type="match status" value="1"/>
</dbReference>
<evidence type="ECO:0000256" key="2">
    <source>
        <dbReference type="ARBA" id="ARBA00022553"/>
    </source>
</evidence>
<evidence type="ECO:0000313" key="4">
    <source>
        <dbReference type="EMBL" id="PRD15480.1"/>
    </source>
</evidence>
<dbReference type="Gene3D" id="1.10.1200.10">
    <property type="entry name" value="ACP-like"/>
    <property type="match status" value="1"/>
</dbReference>
<dbReference type="Proteomes" id="UP000239181">
    <property type="component" value="Unassembled WGS sequence"/>
</dbReference>
<dbReference type="InterPro" id="IPR009081">
    <property type="entry name" value="PP-bd_ACP"/>
</dbReference>
<dbReference type="InterPro" id="IPR006162">
    <property type="entry name" value="Ppantetheine_attach_site"/>
</dbReference>
<dbReference type="AlphaFoldDB" id="A0A2S9ICF3"/>
<dbReference type="PROSITE" id="PS00012">
    <property type="entry name" value="PHOSPHOPANTETHEINE"/>
    <property type="match status" value="1"/>
</dbReference>
<dbReference type="RefSeq" id="WP_105592736.1">
    <property type="nucleotide sequence ID" value="NZ_JAFBFW010000001.1"/>
</dbReference>
<evidence type="ECO:0000313" key="5">
    <source>
        <dbReference type="Proteomes" id="UP000239181"/>
    </source>
</evidence>
<keyword evidence="2" id="KW-0597">Phosphoprotein</keyword>
<dbReference type="SUPFAM" id="SSF47336">
    <property type="entry name" value="ACP-like"/>
    <property type="match status" value="1"/>
</dbReference>
<organism evidence="4 5">
    <name type="scientific">Pantoea coffeiphila</name>
    <dbReference type="NCBI Taxonomy" id="1465635"/>
    <lineage>
        <taxon>Bacteria</taxon>
        <taxon>Pseudomonadati</taxon>
        <taxon>Pseudomonadota</taxon>
        <taxon>Gammaproteobacteria</taxon>
        <taxon>Enterobacterales</taxon>
        <taxon>Erwiniaceae</taxon>
        <taxon>Pantoea</taxon>
    </lineage>
</organism>
<dbReference type="EMBL" id="PDET01000006">
    <property type="protein sequence ID" value="PRD15480.1"/>
    <property type="molecule type" value="Genomic_DNA"/>
</dbReference>